<evidence type="ECO:0000313" key="2">
    <source>
        <dbReference type="Proteomes" id="UP000198641"/>
    </source>
</evidence>
<proteinExistence type="predicted"/>
<dbReference type="OrthoDB" id="9912197at2"/>
<keyword evidence="2" id="KW-1185">Reference proteome</keyword>
<accession>A0A1G7NHV7</accession>
<gene>
    <name evidence="1" type="ORF">SAMN05216571_101414</name>
</gene>
<sequence>MAASFKIGVASVTKTIDIHRPGMEPEQFTAEIRVRSLDDQEALDKKLKAAETHNTKHVREDLLALGGIVGADDKPAESSKELLDAVYKDPYAHVALCKAWGEVQRGVSEHVAKN</sequence>
<reference evidence="1 2" key="1">
    <citation type="submission" date="2016-10" db="EMBL/GenBank/DDBJ databases">
        <authorList>
            <person name="de Groot N.N."/>
        </authorList>
    </citation>
    <scope>NUCLEOTIDE SEQUENCE [LARGE SCALE GENOMIC DNA]</scope>
    <source>
        <strain evidence="1 2">BH539</strain>
    </source>
</reference>
<dbReference type="EMBL" id="FNCI01000001">
    <property type="protein sequence ID" value="SDF72820.1"/>
    <property type="molecule type" value="Genomic_DNA"/>
</dbReference>
<protein>
    <submittedName>
        <fullName evidence="1">Uncharacterized protein</fullName>
    </submittedName>
</protein>
<dbReference type="Proteomes" id="UP000198641">
    <property type="component" value="Unassembled WGS sequence"/>
</dbReference>
<dbReference type="RefSeq" id="WP_092522566.1">
    <property type="nucleotide sequence ID" value="NZ_FNCI01000001.1"/>
</dbReference>
<dbReference type="AlphaFoldDB" id="A0A1G7NHV7"/>
<organism evidence="1 2">
    <name type="scientific">Onishia taeanensis</name>
    <dbReference type="NCBI Taxonomy" id="284577"/>
    <lineage>
        <taxon>Bacteria</taxon>
        <taxon>Pseudomonadati</taxon>
        <taxon>Pseudomonadota</taxon>
        <taxon>Gammaproteobacteria</taxon>
        <taxon>Oceanospirillales</taxon>
        <taxon>Halomonadaceae</taxon>
        <taxon>Onishia</taxon>
    </lineage>
</organism>
<evidence type="ECO:0000313" key="1">
    <source>
        <dbReference type="EMBL" id="SDF72820.1"/>
    </source>
</evidence>
<name>A0A1G7NHV7_9GAMM</name>
<dbReference type="STRING" id="284577.SAMN05216571_101414"/>